<evidence type="ECO:0000256" key="1">
    <source>
        <dbReference type="ARBA" id="ARBA00004496"/>
    </source>
</evidence>
<dbReference type="InterPro" id="IPR036390">
    <property type="entry name" value="WH_DNA-bd_sf"/>
</dbReference>
<dbReference type="Gene3D" id="3.30.1360.40">
    <property type="match status" value="1"/>
</dbReference>
<dbReference type="EMBL" id="BJUG01000004">
    <property type="protein sequence ID" value="GEK36774.1"/>
    <property type="molecule type" value="Genomic_DNA"/>
</dbReference>
<gene>
    <name evidence="10" type="primary">argR3</name>
    <name evidence="7" type="synonym">argR</name>
    <name evidence="11" type="ORF">A6E74_08915</name>
    <name evidence="10" type="ORF">ETH01_10610</name>
</gene>
<proteinExistence type="inferred from homology"/>
<dbReference type="PANTHER" id="PTHR34471:SF1">
    <property type="entry name" value="ARGININE REPRESSOR"/>
    <property type="match status" value="1"/>
</dbReference>
<dbReference type="GO" id="GO:0006526">
    <property type="term" value="P:L-arginine biosynthetic process"/>
    <property type="evidence" value="ECO:0007669"/>
    <property type="project" value="UniProtKB-UniPathway"/>
</dbReference>
<feature type="domain" description="Arginine repressor DNA-binding" evidence="8">
    <location>
        <begin position="1"/>
        <end position="65"/>
    </location>
</feature>
<evidence type="ECO:0000313" key="13">
    <source>
        <dbReference type="Proteomes" id="UP000321361"/>
    </source>
</evidence>
<dbReference type="OrthoDB" id="9807089at2"/>
<dbReference type="GO" id="GO:0003700">
    <property type="term" value="F:DNA-binding transcription factor activity"/>
    <property type="evidence" value="ECO:0007669"/>
    <property type="project" value="UniProtKB-UniRule"/>
</dbReference>
<accession>A0A179EPX6</accession>
<keyword evidence="7" id="KW-0678">Repressor</keyword>
<dbReference type="GO" id="GO:0051259">
    <property type="term" value="P:protein complex oligomerization"/>
    <property type="evidence" value="ECO:0007669"/>
    <property type="project" value="InterPro"/>
</dbReference>
<dbReference type="GO" id="GO:0034618">
    <property type="term" value="F:arginine binding"/>
    <property type="evidence" value="ECO:0007669"/>
    <property type="project" value="InterPro"/>
</dbReference>
<dbReference type="UniPathway" id="UPA00068"/>
<dbReference type="GO" id="GO:1900079">
    <property type="term" value="P:regulation of arginine biosynthetic process"/>
    <property type="evidence" value="ECO:0007669"/>
    <property type="project" value="UniProtKB-UniRule"/>
</dbReference>
<dbReference type="GO" id="GO:0005737">
    <property type="term" value="C:cytoplasm"/>
    <property type="evidence" value="ECO:0007669"/>
    <property type="project" value="UniProtKB-SubCell"/>
</dbReference>
<dbReference type="PRINTS" id="PR01467">
    <property type="entry name" value="ARGREPRESSOR"/>
</dbReference>
<dbReference type="InterPro" id="IPR020899">
    <property type="entry name" value="Arg_repress_C"/>
</dbReference>
<keyword evidence="5 7" id="KW-0238">DNA-binding</keyword>
<keyword evidence="4 7" id="KW-0805">Transcription regulation</keyword>
<dbReference type="InterPro" id="IPR001669">
    <property type="entry name" value="Arg_repress"/>
</dbReference>
<dbReference type="GeneID" id="77486970"/>
<dbReference type="Pfam" id="PF02863">
    <property type="entry name" value="Arg_repressor_C"/>
    <property type="match status" value="1"/>
</dbReference>
<dbReference type="RefSeq" id="WP_067484205.1">
    <property type="nucleotide sequence ID" value="NZ_BJUG01000004.1"/>
</dbReference>
<comment type="subcellular location">
    <subcellularLocation>
        <location evidence="1 7">Cytoplasm</location>
    </subcellularLocation>
</comment>
<dbReference type="PANTHER" id="PTHR34471">
    <property type="entry name" value="ARGININE REPRESSOR"/>
    <property type="match status" value="1"/>
</dbReference>
<dbReference type="Proteomes" id="UP000078516">
    <property type="component" value="Unassembled WGS sequence"/>
</dbReference>
<evidence type="ECO:0000256" key="4">
    <source>
        <dbReference type="ARBA" id="ARBA00023015"/>
    </source>
</evidence>
<dbReference type="EMBL" id="LWMN01000014">
    <property type="protein sequence ID" value="OAQ55234.1"/>
    <property type="molecule type" value="Genomic_DNA"/>
</dbReference>
<dbReference type="InterPro" id="IPR020900">
    <property type="entry name" value="Arg_repress_DNA-bd"/>
</dbReference>
<evidence type="ECO:0000256" key="7">
    <source>
        <dbReference type="HAMAP-Rule" id="MF_00173"/>
    </source>
</evidence>
<dbReference type="AlphaFoldDB" id="A0A179EPX6"/>
<evidence type="ECO:0000259" key="9">
    <source>
        <dbReference type="Pfam" id="PF02863"/>
    </source>
</evidence>
<dbReference type="Gene3D" id="1.10.10.10">
    <property type="entry name" value="Winged helix-like DNA-binding domain superfamily/Winged helix DNA-binding domain"/>
    <property type="match status" value="1"/>
</dbReference>
<comment type="function">
    <text evidence="7">Regulates arginine biosynthesis genes.</text>
</comment>
<evidence type="ECO:0000256" key="5">
    <source>
        <dbReference type="ARBA" id="ARBA00023125"/>
    </source>
</evidence>
<feature type="domain" description="Arginine repressor C-terminal" evidence="9">
    <location>
        <begin position="86"/>
        <end position="151"/>
    </location>
</feature>
<evidence type="ECO:0000259" key="8">
    <source>
        <dbReference type="Pfam" id="PF01316"/>
    </source>
</evidence>
<dbReference type="GO" id="GO:0003677">
    <property type="term" value="F:DNA binding"/>
    <property type="evidence" value="ECO:0007669"/>
    <property type="project" value="UniProtKB-KW"/>
</dbReference>
<evidence type="ECO:0000256" key="6">
    <source>
        <dbReference type="ARBA" id="ARBA00023163"/>
    </source>
</evidence>
<name>A0A179EPX6_ENTTH</name>
<evidence type="ECO:0000313" key="11">
    <source>
        <dbReference type="EMBL" id="OAQ55234.1"/>
    </source>
</evidence>
<comment type="similarity">
    <text evidence="2 7">Belongs to the ArgR family.</text>
</comment>
<evidence type="ECO:0000256" key="2">
    <source>
        <dbReference type="ARBA" id="ARBA00008316"/>
    </source>
</evidence>
<dbReference type="InterPro" id="IPR036251">
    <property type="entry name" value="Arg_repress_C_sf"/>
</dbReference>
<dbReference type="SUPFAM" id="SSF46785">
    <property type="entry name" value="Winged helix' DNA-binding domain"/>
    <property type="match status" value="1"/>
</dbReference>
<comment type="pathway">
    <text evidence="7">Amino-acid biosynthesis; L-arginine biosynthesis [regulation].</text>
</comment>
<dbReference type="InterPro" id="IPR036388">
    <property type="entry name" value="WH-like_DNA-bd_sf"/>
</dbReference>
<dbReference type="SUPFAM" id="SSF55252">
    <property type="entry name" value="C-terminal domain of arginine repressor"/>
    <property type="match status" value="1"/>
</dbReference>
<comment type="caution">
    <text evidence="11">The sequence shown here is derived from an EMBL/GenBank/DDBJ whole genome shotgun (WGS) entry which is preliminary data.</text>
</comment>
<evidence type="ECO:0000256" key="3">
    <source>
        <dbReference type="ARBA" id="ARBA00022490"/>
    </source>
</evidence>
<sequence length="156" mass="18082">MRKADRHLLIKQIIEEFPIRTQEDLLTRLGDYQVTATQATISRDIRDLKIVKVPDADGLPRFVLFHGEDDDETKNEEEQRLIRMIEEIVLKVERVHFLTIIGTLPDNAHLFASILDDIKPPHMLSTIAGFDTVIVLSESEEDAKKIELYFKEHLLH</sequence>
<dbReference type="Pfam" id="PF01316">
    <property type="entry name" value="Arg_repressor"/>
    <property type="match status" value="1"/>
</dbReference>
<evidence type="ECO:0000313" key="10">
    <source>
        <dbReference type="EMBL" id="GEK36774.1"/>
    </source>
</evidence>
<keyword evidence="6 7" id="KW-0804">Transcription</keyword>
<reference evidence="11 12" key="1">
    <citation type="submission" date="2016-04" db="EMBL/GenBank/DDBJ databases">
        <title>Draft genome of an Enterococcus thailandicus strain isolated from bovine feces.</title>
        <authorList>
            <person name="Beukers A.G."/>
            <person name="Zaheer R."/>
            <person name="Goji N."/>
            <person name="Cook S.R."/>
            <person name="Amoako K."/>
            <person name="Chaves A.V."/>
            <person name="Ward M.P."/>
            <person name="Mcallister T.A."/>
        </authorList>
    </citation>
    <scope>NUCLEOTIDE SEQUENCE [LARGE SCALE GENOMIC DNA]</scope>
    <source>
        <strain evidence="11 12">F0711D 46</strain>
    </source>
</reference>
<dbReference type="KEGG" id="eth:CK496_04885"/>
<keyword evidence="7" id="KW-0028">Amino-acid biosynthesis</keyword>
<dbReference type="Proteomes" id="UP000321361">
    <property type="component" value="Unassembled WGS sequence"/>
</dbReference>
<reference evidence="10 13" key="2">
    <citation type="submission" date="2019-07" db="EMBL/GenBank/DDBJ databases">
        <title>Whole genome shotgun sequence of Enterococcus thailandicus NBRC 101867.</title>
        <authorList>
            <person name="Hosoyama A."/>
            <person name="Uohara A."/>
            <person name="Ohji S."/>
            <person name="Ichikawa N."/>
        </authorList>
    </citation>
    <scope>NUCLEOTIDE SEQUENCE [LARGE SCALE GENOMIC DNA]</scope>
    <source>
        <strain evidence="10 13">NBRC 101867</strain>
    </source>
</reference>
<keyword evidence="12" id="KW-1185">Reference proteome</keyword>
<organism evidence="11 12">
    <name type="scientific">Enterococcus thailandicus</name>
    <dbReference type="NCBI Taxonomy" id="417368"/>
    <lineage>
        <taxon>Bacteria</taxon>
        <taxon>Bacillati</taxon>
        <taxon>Bacillota</taxon>
        <taxon>Bacilli</taxon>
        <taxon>Lactobacillales</taxon>
        <taxon>Enterococcaceae</taxon>
        <taxon>Enterococcus</taxon>
    </lineage>
</organism>
<protein>
    <recommendedName>
        <fullName evidence="7">Arginine repressor</fullName>
    </recommendedName>
</protein>
<keyword evidence="3 7" id="KW-0963">Cytoplasm</keyword>
<dbReference type="HAMAP" id="MF_00173">
    <property type="entry name" value="Arg_repressor"/>
    <property type="match status" value="1"/>
</dbReference>
<keyword evidence="7" id="KW-0055">Arginine biosynthesis</keyword>
<evidence type="ECO:0000313" key="12">
    <source>
        <dbReference type="Proteomes" id="UP000078516"/>
    </source>
</evidence>